<dbReference type="SUPFAM" id="SSF110849">
    <property type="entry name" value="ParB/Sulfiredoxin"/>
    <property type="match status" value="1"/>
</dbReference>
<sequence>MATQEPPAAWEDRILGYEPDVDPTQLLAHELNARRHPGAQRDALRESLGRVGWVDVVKVNQRTGKVVDGHARVEEAITAGVSVPVLYVDLDEEEERFVLATLDPISALATYDADVVADLTDGLNLESEAVKDLLASAPPAVDLGDDWDGLGGLGGLGEPATHVCSECGHTFGCDR</sequence>
<dbReference type="InterPro" id="IPR036086">
    <property type="entry name" value="ParB/Sulfiredoxin_sf"/>
</dbReference>
<gene>
    <name evidence="1" type="ORF">IPN02_07850</name>
</gene>
<evidence type="ECO:0000313" key="2">
    <source>
        <dbReference type="Proteomes" id="UP000727993"/>
    </source>
</evidence>
<protein>
    <recommendedName>
        <fullName evidence="3">ParB/Sulfiredoxin domain-containing protein</fullName>
    </recommendedName>
</protein>
<dbReference type="EMBL" id="JADJZA010000005">
    <property type="protein sequence ID" value="MBK9296743.1"/>
    <property type="molecule type" value="Genomic_DNA"/>
</dbReference>
<reference evidence="1 2" key="1">
    <citation type="submission" date="2020-10" db="EMBL/GenBank/DDBJ databases">
        <title>Connecting structure to function with the recovery of over 1000 high-quality activated sludge metagenome-assembled genomes encoding full-length rRNA genes using long-read sequencing.</title>
        <authorList>
            <person name="Singleton C.M."/>
            <person name="Petriglieri F."/>
            <person name="Kristensen J.M."/>
            <person name="Kirkegaard R.H."/>
            <person name="Michaelsen T.Y."/>
            <person name="Andersen M.H."/>
            <person name="Karst S.M."/>
            <person name="Dueholm M.S."/>
            <person name="Nielsen P.H."/>
            <person name="Albertsen M."/>
        </authorList>
    </citation>
    <scope>NUCLEOTIDE SEQUENCE [LARGE SCALE GENOMIC DNA]</scope>
    <source>
        <strain evidence="1">Lyne_18-Q3-R50-59_MAXAC.006</strain>
    </source>
</reference>
<comment type="caution">
    <text evidence="1">The sequence shown here is derived from an EMBL/GenBank/DDBJ whole genome shotgun (WGS) entry which is preliminary data.</text>
</comment>
<evidence type="ECO:0000313" key="1">
    <source>
        <dbReference type="EMBL" id="MBK9296743.1"/>
    </source>
</evidence>
<proteinExistence type="predicted"/>
<evidence type="ECO:0008006" key="3">
    <source>
        <dbReference type="Google" id="ProtNLM"/>
    </source>
</evidence>
<dbReference type="AlphaFoldDB" id="A0A936TCY2"/>
<name>A0A936TCY2_9ACTN</name>
<dbReference type="Proteomes" id="UP000727993">
    <property type="component" value="Unassembled WGS sequence"/>
</dbReference>
<organism evidence="1 2">
    <name type="scientific">Candidatus Neomicrothrix subdominans</name>
    <dbReference type="NCBI Taxonomy" id="2954438"/>
    <lineage>
        <taxon>Bacteria</taxon>
        <taxon>Bacillati</taxon>
        <taxon>Actinomycetota</taxon>
        <taxon>Acidimicrobiia</taxon>
        <taxon>Acidimicrobiales</taxon>
        <taxon>Microthrixaceae</taxon>
        <taxon>Candidatus Neomicrothrix</taxon>
    </lineage>
</organism>
<accession>A0A936TCY2</accession>